<dbReference type="GO" id="GO:0016810">
    <property type="term" value="F:hydrolase activity, acting on carbon-nitrogen (but not peptide) bonds"/>
    <property type="evidence" value="ECO:0007669"/>
    <property type="project" value="InterPro"/>
</dbReference>
<sequence>MNALWSEARVKVSHRLAMHVQVERFRLNNATPMVSFTFDDLPKSAATFGADILESYGARGTFYVSGGLVGLDAPGWTTGSADDVVSLHRRGHEVGCHTFSHRRACDLDETSLAAEIARNRTYFHSLDPTMPVESFAYPFGYGSYARKHQLRSEFRTCRSIVPGVNSGEVDLQFLRAMPLIDRQMSRDRIDMAFAETANINGWLIFYSHDVADAPSLYGCTPELMTYALEAATRRNVPVLTMAEAFRCARA</sequence>
<dbReference type="EMBL" id="FNTH01000001">
    <property type="protein sequence ID" value="SEE02611.1"/>
    <property type="molecule type" value="Genomic_DNA"/>
</dbReference>
<gene>
    <name evidence="7" type="ORF">SAMN05444164_6650</name>
</gene>
<evidence type="ECO:0000313" key="8">
    <source>
        <dbReference type="Proteomes" id="UP000198992"/>
    </source>
</evidence>
<evidence type="ECO:0000259" key="6">
    <source>
        <dbReference type="PROSITE" id="PS51677"/>
    </source>
</evidence>
<evidence type="ECO:0000256" key="5">
    <source>
        <dbReference type="ARBA" id="ARBA00032976"/>
    </source>
</evidence>
<dbReference type="OrthoDB" id="2795102at2"/>
<dbReference type="PROSITE" id="PS51677">
    <property type="entry name" value="NODB"/>
    <property type="match status" value="1"/>
</dbReference>
<evidence type="ECO:0000256" key="3">
    <source>
        <dbReference type="ARBA" id="ARBA00020071"/>
    </source>
</evidence>
<dbReference type="CDD" id="cd10967">
    <property type="entry name" value="CE4_GLA_like_6s"/>
    <property type="match status" value="1"/>
</dbReference>
<dbReference type="GO" id="GO:0005975">
    <property type="term" value="P:carbohydrate metabolic process"/>
    <property type="evidence" value="ECO:0007669"/>
    <property type="project" value="InterPro"/>
</dbReference>
<feature type="domain" description="NodB homology" evidence="6">
    <location>
        <begin position="32"/>
        <end position="250"/>
    </location>
</feature>
<reference evidence="7 8" key="1">
    <citation type="submission" date="2016-10" db="EMBL/GenBank/DDBJ databases">
        <authorList>
            <person name="de Groot N.N."/>
        </authorList>
    </citation>
    <scope>NUCLEOTIDE SEQUENCE [LARGE SCALE GENOMIC DNA]</scope>
    <source>
        <strain evidence="7 8">MT12</strain>
    </source>
</reference>
<dbReference type="PANTHER" id="PTHR34216:SF11">
    <property type="entry name" value="CHITOOLIGOSACCHARIDE DEACETYLASE"/>
    <property type="match status" value="1"/>
</dbReference>
<dbReference type="Gene3D" id="3.20.20.370">
    <property type="entry name" value="Glycoside hydrolase/deacetylase"/>
    <property type="match status" value="1"/>
</dbReference>
<dbReference type="InterPro" id="IPR051398">
    <property type="entry name" value="Polysacch_Deacetylase"/>
</dbReference>
<evidence type="ECO:0000256" key="2">
    <source>
        <dbReference type="ARBA" id="ARBA00010973"/>
    </source>
</evidence>
<evidence type="ECO:0000256" key="4">
    <source>
        <dbReference type="ARBA" id="ARBA00022729"/>
    </source>
</evidence>
<accession>A0A1H5FGW3</accession>
<protein>
    <recommendedName>
        <fullName evidence="3">Chitooligosaccharide deacetylase</fullName>
    </recommendedName>
    <alternativeName>
        <fullName evidence="5">Nodulation protein B</fullName>
    </alternativeName>
</protein>
<dbReference type="AlphaFoldDB" id="A0A1H5FGW3"/>
<dbReference type="RefSeq" id="WP_092124011.1">
    <property type="nucleotide sequence ID" value="NZ_FNTH01000001.1"/>
</dbReference>
<dbReference type="InterPro" id="IPR002509">
    <property type="entry name" value="NODB_dom"/>
</dbReference>
<name>A0A1H5FGW3_9BRAD</name>
<keyword evidence="4" id="KW-0732">Signal</keyword>
<dbReference type="Pfam" id="PF01522">
    <property type="entry name" value="Polysacc_deac_1"/>
    <property type="match status" value="1"/>
</dbReference>
<comment type="function">
    <text evidence="1">Is involved in generating a small heat-stable compound (Nod), an acylated oligomer of N-acetylglucosamine, that stimulates mitosis in various plant protoplasts.</text>
</comment>
<organism evidence="7 8">
    <name type="scientific">Bradyrhizobium erythrophlei</name>
    <dbReference type="NCBI Taxonomy" id="1437360"/>
    <lineage>
        <taxon>Bacteria</taxon>
        <taxon>Pseudomonadati</taxon>
        <taxon>Pseudomonadota</taxon>
        <taxon>Alphaproteobacteria</taxon>
        <taxon>Hyphomicrobiales</taxon>
        <taxon>Nitrobacteraceae</taxon>
        <taxon>Bradyrhizobium</taxon>
    </lineage>
</organism>
<dbReference type="InterPro" id="IPR011330">
    <property type="entry name" value="Glyco_hydro/deAcase_b/a-brl"/>
</dbReference>
<dbReference type="PANTHER" id="PTHR34216">
    <property type="match status" value="1"/>
</dbReference>
<comment type="similarity">
    <text evidence="2">Belongs to the polysaccharide deacetylase family.</text>
</comment>
<evidence type="ECO:0000256" key="1">
    <source>
        <dbReference type="ARBA" id="ARBA00003236"/>
    </source>
</evidence>
<dbReference type="SUPFAM" id="SSF88713">
    <property type="entry name" value="Glycoside hydrolase/deacetylase"/>
    <property type="match status" value="1"/>
</dbReference>
<dbReference type="Proteomes" id="UP000198992">
    <property type="component" value="Unassembled WGS sequence"/>
</dbReference>
<evidence type="ECO:0000313" key="7">
    <source>
        <dbReference type="EMBL" id="SEE02611.1"/>
    </source>
</evidence>
<proteinExistence type="inferred from homology"/>